<reference evidence="1 2" key="1">
    <citation type="submission" date="2018-07" db="EMBL/GenBank/DDBJ databases">
        <title>The complete nuclear genome of the prasinophyte Chloropicon primus (CCMP1205).</title>
        <authorList>
            <person name="Pombert J.-F."/>
            <person name="Otis C."/>
            <person name="Turmel M."/>
            <person name="Lemieux C."/>
        </authorList>
    </citation>
    <scope>NUCLEOTIDE SEQUENCE [LARGE SCALE GENOMIC DNA]</scope>
    <source>
        <strain evidence="1 2">CCMP1205</strain>
    </source>
</reference>
<dbReference type="InterPro" id="IPR039367">
    <property type="entry name" value="Och1-like"/>
</dbReference>
<dbReference type="Proteomes" id="UP000316726">
    <property type="component" value="Chromosome 5"/>
</dbReference>
<keyword evidence="2" id="KW-1185">Reference proteome</keyword>
<dbReference type="PANTHER" id="PTHR31834">
    <property type="entry name" value="INITIATION-SPECIFIC ALPHA-1,6-MANNOSYLTRANSFERASE"/>
    <property type="match status" value="1"/>
</dbReference>
<dbReference type="PANTHER" id="PTHR31834:SF1">
    <property type="entry name" value="INITIATION-SPECIFIC ALPHA-1,6-MANNOSYLTRANSFERASE"/>
    <property type="match status" value="1"/>
</dbReference>
<dbReference type="InterPro" id="IPR029044">
    <property type="entry name" value="Nucleotide-diphossugar_trans"/>
</dbReference>
<dbReference type="Gene3D" id="3.90.550.20">
    <property type="match status" value="1"/>
</dbReference>
<dbReference type="Pfam" id="PF04488">
    <property type="entry name" value="Gly_transf_sug"/>
    <property type="match status" value="1"/>
</dbReference>
<evidence type="ECO:0000313" key="1">
    <source>
        <dbReference type="EMBL" id="QDZ21398.1"/>
    </source>
</evidence>
<dbReference type="EMBL" id="CP031038">
    <property type="protein sequence ID" value="QDZ21398.1"/>
    <property type="molecule type" value="Genomic_DNA"/>
</dbReference>
<keyword evidence="1" id="KW-0808">Transferase</keyword>
<protein>
    <submittedName>
        <fullName evidence="1">Glycosyltransferase</fullName>
    </submittedName>
</protein>
<evidence type="ECO:0000313" key="2">
    <source>
        <dbReference type="Proteomes" id="UP000316726"/>
    </source>
</evidence>
<proteinExistence type="predicted"/>
<dbReference type="SUPFAM" id="SSF53448">
    <property type="entry name" value="Nucleotide-diphospho-sugar transferases"/>
    <property type="match status" value="1"/>
</dbReference>
<dbReference type="GO" id="GO:0000136">
    <property type="term" value="C:mannan polymerase complex"/>
    <property type="evidence" value="ECO:0007669"/>
    <property type="project" value="TreeGrafter"/>
</dbReference>
<dbReference type="OrthoDB" id="3647at2759"/>
<dbReference type="GO" id="GO:0000009">
    <property type="term" value="F:alpha-1,6-mannosyltransferase activity"/>
    <property type="evidence" value="ECO:0007669"/>
    <property type="project" value="InterPro"/>
</dbReference>
<organism evidence="1 2">
    <name type="scientific">Chloropicon primus</name>
    <dbReference type="NCBI Taxonomy" id="1764295"/>
    <lineage>
        <taxon>Eukaryota</taxon>
        <taxon>Viridiplantae</taxon>
        <taxon>Chlorophyta</taxon>
        <taxon>Chloropicophyceae</taxon>
        <taxon>Chloropicales</taxon>
        <taxon>Chloropicaceae</taxon>
        <taxon>Chloropicon</taxon>
    </lineage>
</organism>
<accession>A0A5B8ML97</accession>
<dbReference type="InterPro" id="IPR007577">
    <property type="entry name" value="GlycoTrfase_DXD_sugar-bd_CS"/>
</dbReference>
<dbReference type="GO" id="GO:0006487">
    <property type="term" value="P:protein N-linked glycosylation"/>
    <property type="evidence" value="ECO:0007669"/>
    <property type="project" value="TreeGrafter"/>
</dbReference>
<dbReference type="AlphaFoldDB" id="A0A5B8ML97"/>
<name>A0A5B8ML97_9CHLO</name>
<sequence>MHFSPPPLAGLSPPWAGSRLGAPVALCTNESTCPRSGTTCFQGVCVEWMRRGGDDQGSEGTPAPREGGDCVPSCFEEVQLYESHHYNRSVTMVEGYGSVAGGCTVMYDVAGATKGGVSKEDYEARTMGNMKRRESTGGKRWGAWCEAPNALHPSSAARPPRIPKLIHQTWKSHAEPTWSKASSWISLNPDWQYRLWDDDEAAELVRTNFPRVWGVWDRLRPVERADVFRYAVVYVHGGVYADLDVECIRPIDTWPGISSSDGLVGIEGIMQDEEEMRRVKFVALTQYCQWTFAFAQGHPVLRRALDTVVQRVEDGEQDTLKKTGPGAFSTALATIEPGVKVLDGNAFATGGYGNSLTSTNATLIRHYFRGSWKLWWRKEPVHGVPVTEQEDESIPMS</sequence>
<gene>
    <name evidence="1" type="ORF">A3770_05p39160</name>
</gene>